<feature type="domain" description="Endonuclease/exonuclease/phosphatase" evidence="1">
    <location>
        <begin position="12"/>
        <end position="365"/>
    </location>
</feature>
<gene>
    <name evidence="2" type="ORF">HRUBRA_00710</name>
</gene>
<organism evidence="2 3">
    <name type="scientific">Pseudohaliea rubra DSM 19751</name>
    <dbReference type="NCBI Taxonomy" id="1265313"/>
    <lineage>
        <taxon>Bacteria</taxon>
        <taxon>Pseudomonadati</taxon>
        <taxon>Pseudomonadota</taxon>
        <taxon>Gammaproteobacteria</taxon>
        <taxon>Cellvibrionales</taxon>
        <taxon>Halieaceae</taxon>
        <taxon>Pseudohaliea</taxon>
    </lineage>
</organism>
<dbReference type="InterPro" id="IPR036691">
    <property type="entry name" value="Endo/exonu/phosph_ase_sf"/>
</dbReference>
<proteinExistence type="predicted"/>
<dbReference type="GO" id="GO:0003824">
    <property type="term" value="F:catalytic activity"/>
    <property type="evidence" value="ECO:0007669"/>
    <property type="project" value="InterPro"/>
</dbReference>
<dbReference type="PATRIC" id="fig|1265313.6.peg.704"/>
<dbReference type="Gene3D" id="3.60.10.10">
    <property type="entry name" value="Endonuclease/exonuclease/phosphatase"/>
    <property type="match status" value="1"/>
</dbReference>
<evidence type="ECO:0000259" key="1">
    <source>
        <dbReference type="Pfam" id="PF03372"/>
    </source>
</evidence>
<dbReference type="AlphaFoldDB" id="A0A095VTK2"/>
<dbReference type="SUPFAM" id="SSF56219">
    <property type="entry name" value="DNase I-like"/>
    <property type="match status" value="1"/>
</dbReference>
<dbReference type="Pfam" id="PF03372">
    <property type="entry name" value="Exo_endo_phos"/>
    <property type="match status" value="1"/>
</dbReference>
<dbReference type="InterPro" id="IPR005135">
    <property type="entry name" value="Endo/exonuclease/phosphatase"/>
</dbReference>
<sequence length="375" mass="40277">MIAEPRTVRIATFNASMEGGNYVTEGEAPTGSELPLALASSDHPQLRNVAAIIRRVRPDILLLNEFDYTADPAGAIEAFRENYLAAPRKGLEPIAYAHSFTAPVNTGIDSGFDLDRDGVASGRGQDAWGYGLYPGQYGMVLLSRHPIDRGAVRTFRNFRWQHMPGNLLEDLRAGDGSPWYPAAARARFPLSSKAHWDVPVSVDGAVVHVLASHPTPPVFDGPEDRNGRRNHDEIRFWSDYLTGDGSAGYIYDDRGGKGGLSGERFVLLGDLNASPVEGDSRRSAITDLLAHPALDAGFVPSSAGAAAARPANPHAPAHTAAWGQRADYVLPSRAGWTVLDGGVFWPAPEESGAALVATRAASSDHRLVWLDLAIK</sequence>
<evidence type="ECO:0000313" key="3">
    <source>
        <dbReference type="Proteomes" id="UP000029640"/>
    </source>
</evidence>
<keyword evidence="3" id="KW-1185">Reference proteome</keyword>
<comment type="caution">
    <text evidence="2">The sequence shown here is derived from an EMBL/GenBank/DDBJ whole genome shotgun (WGS) entry which is preliminary data.</text>
</comment>
<dbReference type="HOGENOM" id="CLU_042670_1_0_6"/>
<reference evidence="2 3" key="1">
    <citation type="journal article" date="2014" name="Genome Announc.">
        <title>Genome Sequence of Gammaproteobacterial Pseudohaliea rubra Type Strain DSM 19751, Isolated from Coastal Seawater of the Mediterranean Sea.</title>
        <authorList>
            <person name="Spring S."/>
            <person name="Fiebig A."/>
            <person name="Riedel T."/>
            <person name="Goker M."/>
            <person name="Klenk H.P."/>
        </authorList>
    </citation>
    <scope>NUCLEOTIDE SEQUENCE [LARGE SCALE GENOMIC DNA]</scope>
    <source>
        <strain evidence="2 3">DSM 19751</strain>
    </source>
</reference>
<dbReference type="EMBL" id="AUVB01000021">
    <property type="protein sequence ID" value="KGE04685.1"/>
    <property type="molecule type" value="Genomic_DNA"/>
</dbReference>
<dbReference type="STRING" id="1265313.HRUBRA_00710"/>
<accession>A0A095VTK2</accession>
<dbReference type="eggNOG" id="COG4222">
    <property type="taxonomic scope" value="Bacteria"/>
</dbReference>
<dbReference type="Proteomes" id="UP000029640">
    <property type="component" value="Unassembled WGS sequence"/>
</dbReference>
<evidence type="ECO:0000313" key="2">
    <source>
        <dbReference type="EMBL" id="KGE04685.1"/>
    </source>
</evidence>
<name>A0A095VTK2_9GAMM</name>
<protein>
    <recommendedName>
        <fullName evidence="1">Endonuclease/exonuclease/phosphatase domain-containing protein</fullName>
    </recommendedName>
</protein>
<dbReference type="RefSeq" id="WP_236629823.1">
    <property type="nucleotide sequence ID" value="NZ_KN234763.1"/>
</dbReference>